<proteinExistence type="inferred from homology"/>
<evidence type="ECO:0000256" key="4">
    <source>
        <dbReference type="ARBA" id="ARBA00022927"/>
    </source>
</evidence>
<dbReference type="GO" id="GO:0006896">
    <property type="term" value="P:Golgi to vacuole transport"/>
    <property type="evidence" value="ECO:0007669"/>
    <property type="project" value="TreeGrafter"/>
</dbReference>
<dbReference type="InterPro" id="IPR048319">
    <property type="entry name" value="Vps52_CC"/>
</dbReference>
<accession>A0AAI9X0C9</accession>
<evidence type="ECO:0000259" key="7">
    <source>
        <dbReference type="Pfam" id="PF04129"/>
    </source>
</evidence>
<comment type="subcellular location">
    <subcellularLocation>
        <location evidence="1">Golgi apparatus</location>
        <location evidence="1">trans-Golgi network</location>
    </subcellularLocation>
</comment>
<evidence type="ECO:0000256" key="2">
    <source>
        <dbReference type="ARBA" id="ARBA00008180"/>
    </source>
</evidence>
<dbReference type="AlphaFoldDB" id="A0AAI9X0C9"/>
<comment type="caution">
    <text evidence="9">The sequence shown here is derived from an EMBL/GenBank/DDBJ whole genome shotgun (WGS) entry which is preliminary data.</text>
</comment>
<keyword evidence="10" id="KW-1185">Reference proteome</keyword>
<comment type="similarity">
    <text evidence="2">Belongs to the VPS52 family.</text>
</comment>
<dbReference type="GeneID" id="73377924"/>
<evidence type="ECO:0000256" key="1">
    <source>
        <dbReference type="ARBA" id="ARBA00004601"/>
    </source>
</evidence>
<dbReference type="Proteomes" id="UP001202479">
    <property type="component" value="Unassembled WGS sequence"/>
</dbReference>
<dbReference type="PANTHER" id="PTHR14190">
    <property type="entry name" value="SUPPRESSOR OF ACTIN MUTATIONS 2/VACUOLAR PROTEIN SORTING 52"/>
    <property type="match status" value="1"/>
</dbReference>
<sequence>MAIAALQKILPTDADSNEQAETEICDTSVSSDVSLVELMAEFHSYNKSLAQYKRKLQPIGLVLESFSTDLKELSSSLVSLERQSNDLSKDSKFNKVVTQRLEQLINEKIIPPETIKEILKDDLKNDYLDKVNYVLEKMGSEDSQLITAKVVERVRDFVISQIRLLRSNRTSSSQQIQRRLLEASSLFQFLKMQQPNLTAQLQRAYFHTMRWYYKSKFAKYIYSLEKLQKRHLESPVFDSSNYLNTFEQRVKILNSKEQCMPSQLAETITASYTTEFIIRQLLMAIIDNASVEYLFVIDFFYQGEEKDHTWAPQMFRDVFEMSRECIHYITSGTCDIYGILLSIKTIHNYQSKLHDLHVPILDDYMNSLLLYLWPICTRIIDLNCESLKRHMARSPKTLAPLAITQQFGLFLSALLRMSITGEPLRSYILRLQNDYENGITKASSHFKGIDKEIFLYNNYFLVLNILKNEAENATEEIKHFQLLANAFKTR</sequence>
<organism evidence="9 10">
    <name type="scientific">Candida oxycetoniae</name>
    <dbReference type="NCBI Taxonomy" id="497107"/>
    <lineage>
        <taxon>Eukaryota</taxon>
        <taxon>Fungi</taxon>
        <taxon>Dikarya</taxon>
        <taxon>Ascomycota</taxon>
        <taxon>Saccharomycotina</taxon>
        <taxon>Pichiomycetes</taxon>
        <taxon>Debaryomycetaceae</taxon>
        <taxon>Candida/Lodderomyces clade</taxon>
        <taxon>Candida</taxon>
    </lineage>
</organism>
<evidence type="ECO:0000256" key="3">
    <source>
        <dbReference type="ARBA" id="ARBA00022448"/>
    </source>
</evidence>
<evidence type="ECO:0000256" key="6">
    <source>
        <dbReference type="SAM" id="Coils"/>
    </source>
</evidence>
<protein>
    <submittedName>
        <fullName evidence="9">VPS52</fullName>
    </submittedName>
</protein>
<dbReference type="Pfam" id="PF20655">
    <property type="entry name" value="Vps52_C"/>
    <property type="match status" value="1"/>
</dbReference>
<dbReference type="PANTHER" id="PTHR14190:SF7">
    <property type="entry name" value="VACUOLAR PROTEIN SORTING-ASSOCIATED PROTEIN 52 HOMOLOG"/>
    <property type="match status" value="1"/>
</dbReference>
<dbReference type="GO" id="GO:0032456">
    <property type="term" value="P:endocytic recycling"/>
    <property type="evidence" value="ECO:0007669"/>
    <property type="project" value="TreeGrafter"/>
</dbReference>
<feature type="coiled-coil region" evidence="6">
    <location>
        <begin position="35"/>
        <end position="90"/>
    </location>
</feature>
<feature type="domain" description="Vps52 coiled-coil" evidence="7">
    <location>
        <begin position="57"/>
        <end position="139"/>
    </location>
</feature>
<dbReference type="GO" id="GO:0000938">
    <property type="term" value="C:GARP complex"/>
    <property type="evidence" value="ECO:0007669"/>
    <property type="project" value="TreeGrafter"/>
</dbReference>
<evidence type="ECO:0000313" key="9">
    <source>
        <dbReference type="EMBL" id="KAI3407014.2"/>
    </source>
</evidence>
<dbReference type="GO" id="GO:0042147">
    <property type="term" value="P:retrograde transport, endosome to Golgi"/>
    <property type="evidence" value="ECO:0007669"/>
    <property type="project" value="TreeGrafter"/>
</dbReference>
<feature type="coiled-coil region" evidence="6">
    <location>
        <begin position="456"/>
        <end position="483"/>
    </location>
</feature>
<dbReference type="EMBL" id="JAHUZD010000019">
    <property type="protein sequence ID" value="KAI3407014.2"/>
    <property type="molecule type" value="Genomic_DNA"/>
</dbReference>
<dbReference type="InterPro" id="IPR048361">
    <property type="entry name" value="Vps52_C"/>
</dbReference>
<keyword evidence="4" id="KW-0653">Protein transport</keyword>
<keyword evidence="5" id="KW-0333">Golgi apparatus</keyword>
<dbReference type="GO" id="GO:0005829">
    <property type="term" value="C:cytosol"/>
    <property type="evidence" value="ECO:0007669"/>
    <property type="project" value="GOC"/>
</dbReference>
<dbReference type="GO" id="GO:0019905">
    <property type="term" value="F:syntaxin binding"/>
    <property type="evidence" value="ECO:0007669"/>
    <property type="project" value="TreeGrafter"/>
</dbReference>
<evidence type="ECO:0000259" key="8">
    <source>
        <dbReference type="Pfam" id="PF20655"/>
    </source>
</evidence>
<keyword evidence="6" id="KW-0175">Coiled coil</keyword>
<name>A0AAI9X0C9_9ASCO</name>
<feature type="domain" description="Vps52 C-terminal" evidence="8">
    <location>
        <begin position="240"/>
        <end position="485"/>
    </location>
</feature>
<dbReference type="RefSeq" id="XP_049182759.1">
    <property type="nucleotide sequence ID" value="XM_049324347.1"/>
</dbReference>
<keyword evidence="3" id="KW-0813">Transport</keyword>
<gene>
    <name evidence="9" type="ORF">KGF56_000307</name>
</gene>
<evidence type="ECO:0000256" key="5">
    <source>
        <dbReference type="ARBA" id="ARBA00023034"/>
    </source>
</evidence>
<dbReference type="InterPro" id="IPR007258">
    <property type="entry name" value="Vps52"/>
</dbReference>
<reference evidence="9" key="1">
    <citation type="journal article" date="2022" name="DNA Res.">
        <title>Genome analysis of five recently described species of the CUG-Ser clade uncovers Candida theae as a new hybrid lineage with pathogenic potential in the Candida parapsilosis species complex.</title>
        <authorList>
            <person name="Mixao V."/>
            <person name="Del Olmo V."/>
            <person name="Hegedusova E."/>
            <person name="Saus E."/>
            <person name="Pryszcz L."/>
            <person name="Cillingova A."/>
            <person name="Nosek J."/>
            <person name="Gabaldon T."/>
        </authorList>
    </citation>
    <scope>NUCLEOTIDE SEQUENCE</scope>
    <source>
        <strain evidence="9">CBS 10844</strain>
    </source>
</reference>
<dbReference type="GO" id="GO:0015031">
    <property type="term" value="P:protein transport"/>
    <property type="evidence" value="ECO:0007669"/>
    <property type="project" value="UniProtKB-KW"/>
</dbReference>
<evidence type="ECO:0000313" key="10">
    <source>
        <dbReference type="Proteomes" id="UP001202479"/>
    </source>
</evidence>
<dbReference type="Pfam" id="PF04129">
    <property type="entry name" value="Vps52_CC"/>
    <property type="match status" value="1"/>
</dbReference>